<accession>A0ABY3R5W5</accession>
<evidence type="ECO:0000313" key="1">
    <source>
        <dbReference type="EMBL" id="UFZ02710.1"/>
    </source>
</evidence>
<name>A0ABY3R5W5_9BRAD</name>
<reference evidence="1" key="1">
    <citation type="journal article" date="2024" name="Antonie Van Leeuwenhoek">
        <title>Bradyrhizobium ontarionense sp. nov., a novel bacterial symbiont isolated from Aeschynomene indica (Indian jointvetch), harbours photosynthesis, nitrogen fixation and nitrous oxide (N2O) reductase genes.</title>
        <authorList>
            <person name="Bromfield E.S.P."/>
            <person name="Cloutier S."/>
        </authorList>
    </citation>
    <scope>NUCLEOTIDE SEQUENCE</scope>
    <source>
        <strain evidence="1">A19</strain>
    </source>
</reference>
<protein>
    <recommendedName>
        <fullName evidence="3">DUF2946 domain-containing protein</fullName>
    </recommendedName>
</protein>
<evidence type="ECO:0000313" key="2">
    <source>
        <dbReference type="Proteomes" id="UP001431010"/>
    </source>
</evidence>
<dbReference type="EMBL" id="CP088156">
    <property type="protein sequence ID" value="UFZ02710.1"/>
    <property type="molecule type" value="Genomic_DNA"/>
</dbReference>
<keyword evidence="2" id="KW-1185">Reference proteome</keyword>
<gene>
    <name evidence="1" type="ORF">LQG66_26030</name>
</gene>
<dbReference type="RefSeq" id="WP_231318496.1">
    <property type="nucleotide sequence ID" value="NZ_CP088156.1"/>
</dbReference>
<organism evidence="1 2">
    <name type="scientific">Bradyrhizobium ontarionense</name>
    <dbReference type="NCBI Taxonomy" id="2898149"/>
    <lineage>
        <taxon>Bacteria</taxon>
        <taxon>Pseudomonadati</taxon>
        <taxon>Pseudomonadota</taxon>
        <taxon>Alphaproteobacteria</taxon>
        <taxon>Hyphomicrobiales</taxon>
        <taxon>Nitrobacteraceae</taxon>
        <taxon>Bradyrhizobium</taxon>
    </lineage>
</organism>
<evidence type="ECO:0008006" key="3">
    <source>
        <dbReference type="Google" id="ProtNLM"/>
    </source>
</evidence>
<dbReference type="Proteomes" id="UP001431010">
    <property type="component" value="Chromosome"/>
</dbReference>
<sequence>MLTRLRSATIRILAAGLYLFAGLSVGAGHRPLAIPSDPLAAYVLPDGSRPVLCLTEKRSPPGETDGSIQVEHCDACRLASAPGLPPIDASHVRIERDRLSLEFAVPSDAPIPFLQTRRHCIRGPPSPDVVV</sequence>
<proteinExistence type="predicted"/>